<dbReference type="Proteomes" id="UP001237642">
    <property type="component" value="Unassembled WGS sequence"/>
</dbReference>
<feature type="region of interest" description="Disordered" evidence="2">
    <location>
        <begin position="675"/>
        <end position="771"/>
    </location>
</feature>
<dbReference type="AlphaFoldDB" id="A0AAD8HBR6"/>
<reference evidence="3" key="2">
    <citation type="submission" date="2023-05" db="EMBL/GenBank/DDBJ databases">
        <authorList>
            <person name="Schelkunov M.I."/>
        </authorList>
    </citation>
    <scope>NUCLEOTIDE SEQUENCE</scope>
    <source>
        <strain evidence="3">Hsosn_3</strain>
        <tissue evidence="3">Leaf</tissue>
    </source>
</reference>
<gene>
    <name evidence="3" type="ORF">POM88_039647</name>
</gene>
<proteinExistence type="predicted"/>
<protein>
    <submittedName>
        <fullName evidence="3">Synaptonemal complex protein 1-like</fullName>
    </submittedName>
</protein>
<feature type="region of interest" description="Disordered" evidence="2">
    <location>
        <begin position="447"/>
        <end position="470"/>
    </location>
</feature>
<sequence length="809" mass="93086">MAAEDLMFSEDEMRVDQGLGYPIAYSKLCKDRSFWSYSHGPPFTFTPYSQSHNEVLRLKDLDEMFPIIDSKAKPTTKPSIFVSLLWKQLNHLGNAGFDPATFRVDQYGNVLYYHADPASPLAWNIDHWFPCSRGGLTVPSNLRILQWQVCKKKHNKLEFLIPWWDLQVGISINQFLSVFASSNSDFRYRSFSLFFLNGECEELNDSQNVDSHIFPQHFIESKEQVGLAPAAVVLSRRESYDTSTMQSVESNRRSSFKTPLLARKLKAGMLKENEDPNMVTNPYQAIVMARNSFKQQEETTKMQGEIQKLDDEVKELSQKNEEEKVTIQDLELVLIKRRRRAEKCRRLAEAQSSYRAMLEKMIRDTMHQSVIYKEQVRLNQAASNALMARLEAQKAICDSSERELHKKFKHRDELETLIRPEWEQRKRSRMSDEYFPQEKHEKAVLYLPGNRPSTPLRKKMSGSPLRERRGDSVNCLPEITKSETPSHKELRVFLEEEQKASEDGGLLTNEDDKEHQEIEEEELNKAIVALKDGETIDTDLQKLRIEEDGKMHNFKLPGLPESQGEEDDESRKQRGKGNLDKWLQILLDDSQESNDLQHEGNSSKTDEIIRKLNLKYPTKEVKIPKLPERINVLKIQTQAESSDQNDDCHQQAAAGWKKDVFNTEAMKMHLKTEQLRQTTVTRTGTDGRREEGKVEAKNTLMQNPPPYYLASRKSSSDEASFRGKLTGRDGNSFEKKDKKDKGKGLARSESFSKSFRRSPSSPSIILGGMRKGVDCIRKKPSVVGDEDRDDDANNFLRSSIKSIKKAVKM</sequence>
<feature type="region of interest" description="Disordered" evidence="2">
    <location>
        <begin position="548"/>
        <end position="575"/>
    </location>
</feature>
<dbReference type="PANTHER" id="PTHR33427:SF2">
    <property type="entry name" value="TRICHOHYALIN"/>
    <property type="match status" value="1"/>
</dbReference>
<dbReference type="PANTHER" id="PTHR33427">
    <property type="entry name" value="HNH ENDONUCLEASE"/>
    <property type="match status" value="1"/>
</dbReference>
<feature type="compositionally biased region" description="Low complexity" evidence="2">
    <location>
        <begin position="747"/>
        <end position="763"/>
    </location>
</feature>
<evidence type="ECO:0000256" key="1">
    <source>
        <dbReference type="SAM" id="Coils"/>
    </source>
</evidence>
<name>A0AAD8HBR6_9APIA</name>
<keyword evidence="4" id="KW-1185">Reference proteome</keyword>
<feature type="compositionally biased region" description="Basic and acidic residues" evidence="2">
    <location>
        <begin position="685"/>
        <end position="696"/>
    </location>
</feature>
<evidence type="ECO:0000313" key="3">
    <source>
        <dbReference type="EMBL" id="KAK1364086.1"/>
    </source>
</evidence>
<feature type="region of interest" description="Disordered" evidence="2">
    <location>
        <begin position="498"/>
        <end position="519"/>
    </location>
</feature>
<feature type="coiled-coil region" evidence="1">
    <location>
        <begin position="299"/>
        <end position="333"/>
    </location>
</feature>
<dbReference type="EMBL" id="JAUIZM010000009">
    <property type="protein sequence ID" value="KAK1364086.1"/>
    <property type="molecule type" value="Genomic_DNA"/>
</dbReference>
<organism evidence="3 4">
    <name type="scientific">Heracleum sosnowskyi</name>
    <dbReference type="NCBI Taxonomy" id="360622"/>
    <lineage>
        <taxon>Eukaryota</taxon>
        <taxon>Viridiplantae</taxon>
        <taxon>Streptophyta</taxon>
        <taxon>Embryophyta</taxon>
        <taxon>Tracheophyta</taxon>
        <taxon>Spermatophyta</taxon>
        <taxon>Magnoliopsida</taxon>
        <taxon>eudicotyledons</taxon>
        <taxon>Gunneridae</taxon>
        <taxon>Pentapetalae</taxon>
        <taxon>asterids</taxon>
        <taxon>campanulids</taxon>
        <taxon>Apiales</taxon>
        <taxon>Apiaceae</taxon>
        <taxon>Apioideae</taxon>
        <taxon>apioid superclade</taxon>
        <taxon>Tordylieae</taxon>
        <taxon>Tordyliinae</taxon>
        <taxon>Heracleum</taxon>
    </lineage>
</organism>
<evidence type="ECO:0000313" key="4">
    <source>
        <dbReference type="Proteomes" id="UP001237642"/>
    </source>
</evidence>
<feature type="compositionally biased region" description="Basic and acidic residues" evidence="2">
    <location>
        <begin position="731"/>
        <end position="743"/>
    </location>
</feature>
<reference evidence="3" key="1">
    <citation type="submission" date="2023-02" db="EMBL/GenBank/DDBJ databases">
        <title>Genome of toxic invasive species Heracleum sosnowskyi carries increased number of genes despite the absence of recent whole-genome duplications.</title>
        <authorList>
            <person name="Schelkunov M."/>
            <person name="Shtratnikova V."/>
            <person name="Makarenko M."/>
            <person name="Klepikova A."/>
            <person name="Omelchenko D."/>
            <person name="Novikova G."/>
            <person name="Obukhova E."/>
            <person name="Bogdanov V."/>
            <person name="Penin A."/>
            <person name="Logacheva M."/>
        </authorList>
    </citation>
    <scope>NUCLEOTIDE SEQUENCE</scope>
    <source>
        <strain evidence="3">Hsosn_3</strain>
        <tissue evidence="3">Leaf</tissue>
    </source>
</reference>
<comment type="caution">
    <text evidence="3">The sequence shown here is derived from an EMBL/GenBank/DDBJ whole genome shotgun (WGS) entry which is preliminary data.</text>
</comment>
<evidence type="ECO:0000256" key="2">
    <source>
        <dbReference type="SAM" id="MobiDB-lite"/>
    </source>
</evidence>
<accession>A0AAD8HBR6</accession>
<keyword evidence="1" id="KW-0175">Coiled coil</keyword>